<evidence type="ECO:0000313" key="3">
    <source>
        <dbReference type="Proteomes" id="UP000609121"/>
    </source>
</evidence>
<dbReference type="InterPro" id="IPR021556">
    <property type="entry name" value="DUF2950"/>
</dbReference>
<protein>
    <submittedName>
        <fullName evidence="2">DUF2950 family protein</fullName>
    </submittedName>
</protein>
<keyword evidence="3" id="KW-1185">Reference proteome</keyword>
<dbReference type="AlphaFoldDB" id="A0A8J6YXM1"/>
<dbReference type="Pfam" id="PF11453">
    <property type="entry name" value="DUF2950"/>
    <property type="match status" value="1"/>
</dbReference>
<feature type="chain" id="PRO_5035177739" evidence="1">
    <location>
        <begin position="24"/>
        <end position="300"/>
    </location>
</feature>
<comment type="caution">
    <text evidence="2">The sequence shown here is derived from an EMBL/GenBank/DDBJ whole genome shotgun (WGS) entry which is preliminary data.</text>
</comment>
<accession>A0A8J6YXM1</accession>
<organism evidence="2 3">
    <name type="scientific">Mangrovicoccus algicola</name>
    <dbReference type="NCBI Taxonomy" id="2771008"/>
    <lineage>
        <taxon>Bacteria</taxon>
        <taxon>Pseudomonadati</taxon>
        <taxon>Pseudomonadota</taxon>
        <taxon>Alphaproteobacteria</taxon>
        <taxon>Rhodobacterales</taxon>
        <taxon>Paracoccaceae</taxon>
        <taxon>Mangrovicoccus</taxon>
    </lineage>
</organism>
<feature type="signal peptide" evidence="1">
    <location>
        <begin position="1"/>
        <end position="23"/>
    </location>
</feature>
<sequence length="300" mass="31276">MARLTPLGPALALALVPAAAALAEPAAYQTPQAALEALIAALESGSDEAVLAVFGPENADIILTGNAAEDDANRNAVLEQYRAGYRFVPGPEEQLTLELGPDGWPFPIPLAQQAGEWAFDPVAGEAVMRSREIGLNELDVIALMDAYVDVQAEFRLRDHDGDGLMEFARSVIAEDGGRDGLYWQDGTGPLGAAIARAAAEGHGMDGTDHPPEPYLGYVFRILNAQGPAAPGGAMSYLVNGAMLAGHALLAVPASYGETGVHSFMVAENGRILEADLGEETTAAAAAITAYDPGPDWQPTD</sequence>
<gene>
    <name evidence="2" type="ORF">ICN82_09045</name>
</gene>
<dbReference type="Proteomes" id="UP000609121">
    <property type="component" value="Unassembled WGS sequence"/>
</dbReference>
<evidence type="ECO:0000256" key="1">
    <source>
        <dbReference type="SAM" id="SignalP"/>
    </source>
</evidence>
<reference evidence="2" key="1">
    <citation type="submission" date="2020-09" db="EMBL/GenBank/DDBJ databases">
        <title>A novel bacterium of genus Mangrovicoccus, isolated from South China Sea.</title>
        <authorList>
            <person name="Huang H."/>
            <person name="Mo K."/>
            <person name="Hu Y."/>
        </authorList>
    </citation>
    <scope>NUCLEOTIDE SEQUENCE</scope>
    <source>
        <strain evidence="2">HB182678</strain>
    </source>
</reference>
<name>A0A8J6YXM1_9RHOB</name>
<proteinExistence type="predicted"/>
<dbReference type="RefSeq" id="WP_193181863.1">
    <property type="nucleotide sequence ID" value="NZ_JACVXA010000021.1"/>
</dbReference>
<evidence type="ECO:0000313" key="2">
    <source>
        <dbReference type="EMBL" id="MBE3638344.1"/>
    </source>
</evidence>
<dbReference type="EMBL" id="JACVXA010000021">
    <property type="protein sequence ID" value="MBE3638344.1"/>
    <property type="molecule type" value="Genomic_DNA"/>
</dbReference>
<keyword evidence="1" id="KW-0732">Signal</keyword>